<feature type="compositionally biased region" description="Low complexity" evidence="1">
    <location>
        <begin position="125"/>
        <end position="135"/>
    </location>
</feature>
<feature type="compositionally biased region" description="Basic and acidic residues" evidence="1">
    <location>
        <begin position="85"/>
        <end position="94"/>
    </location>
</feature>
<feature type="compositionally biased region" description="Basic residues" evidence="1">
    <location>
        <begin position="180"/>
        <end position="190"/>
    </location>
</feature>
<accession>A0A1X6PBL9</accession>
<feature type="compositionally biased region" description="Low complexity" evidence="1">
    <location>
        <begin position="268"/>
        <end position="277"/>
    </location>
</feature>
<proteinExistence type="predicted"/>
<keyword evidence="3" id="KW-1185">Reference proteome</keyword>
<gene>
    <name evidence="2" type="ORF">BU14_0113s0012</name>
</gene>
<feature type="compositionally biased region" description="Low complexity" evidence="1">
    <location>
        <begin position="201"/>
        <end position="227"/>
    </location>
</feature>
<reference evidence="2 3" key="1">
    <citation type="submission" date="2017-03" db="EMBL/GenBank/DDBJ databases">
        <title>WGS assembly of Porphyra umbilicalis.</title>
        <authorList>
            <person name="Brawley S.H."/>
            <person name="Blouin N.A."/>
            <person name="Ficko-Blean E."/>
            <person name="Wheeler G.L."/>
            <person name="Lohr M."/>
            <person name="Goodson H.V."/>
            <person name="Jenkins J.W."/>
            <person name="Blaby-Haas C.E."/>
            <person name="Helliwell K.E."/>
            <person name="Chan C."/>
            <person name="Marriage T."/>
            <person name="Bhattacharya D."/>
            <person name="Klein A.S."/>
            <person name="Badis Y."/>
            <person name="Brodie J."/>
            <person name="Cao Y."/>
            <person name="Collen J."/>
            <person name="Dittami S.M."/>
            <person name="Gachon C.M."/>
            <person name="Green B.R."/>
            <person name="Karpowicz S."/>
            <person name="Kim J.W."/>
            <person name="Kudahl U."/>
            <person name="Lin S."/>
            <person name="Michel G."/>
            <person name="Mittag M."/>
            <person name="Olson B.J."/>
            <person name="Pangilinan J."/>
            <person name="Peng Y."/>
            <person name="Qiu H."/>
            <person name="Shu S."/>
            <person name="Singer J.T."/>
            <person name="Smith A.G."/>
            <person name="Sprecher B.N."/>
            <person name="Wagner V."/>
            <person name="Wang W."/>
            <person name="Wang Z.-Y."/>
            <person name="Yan J."/>
            <person name="Yarish C."/>
            <person name="Zoeuner-Riek S."/>
            <person name="Zhuang Y."/>
            <person name="Zou Y."/>
            <person name="Lindquist E.A."/>
            <person name="Grimwood J."/>
            <person name="Barry K."/>
            <person name="Rokhsar D.S."/>
            <person name="Schmutz J."/>
            <person name="Stiller J.W."/>
            <person name="Grossman A.R."/>
            <person name="Prochnik S.E."/>
        </authorList>
    </citation>
    <scope>NUCLEOTIDE SEQUENCE [LARGE SCALE GENOMIC DNA]</scope>
    <source>
        <strain evidence="2">4086291</strain>
    </source>
</reference>
<dbReference type="AlphaFoldDB" id="A0A1X6PBL9"/>
<evidence type="ECO:0000313" key="2">
    <source>
        <dbReference type="EMBL" id="OSX78268.1"/>
    </source>
</evidence>
<evidence type="ECO:0000313" key="3">
    <source>
        <dbReference type="Proteomes" id="UP000218209"/>
    </source>
</evidence>
<dbReference type="EMBL" id="KV918816">
    <property type="protein sequence ID" value="OSX78268.1"/>
    <property type="molecule type" value="Genomic_DNA"/>
</dbReference>
<feature type="compositionally biased region" description="Pro residues" evidence="1">
    <location>
        <begin position="157"/>
        <end position="167"/>
    </location>
</feature>
<name>A0A1X6PBL9_PORUM</name>
<protein>
    <submittedName>
        <fullName evidence="2">Uncharacterized protein</fullName>
    </submittedName>
</protein>
<dbReference type="Proteomes" id="UP000218209">
    <property type="component" value="Unassembled WGS sequence"/>
</dbReference>
<sequence>MQTATSETESKSRDLSICVHHYTLRAPCPKGQGNSKAIAAFHRARVGRGGGGGGDSNRRPTRCVRHNQVNCALQHPGAIVPWQRGRREATERGGHPWGKAVTEGAPTRTAATQRLRGREAVGVRTGAPTGAATAAPPTPTGDSSLPAICRCHSPPMAACPPPPPPLRTPRRPLTACTTRRSGRGHSRPGGRRPPPPSWCVGSTSSTRRPAPPAARARGPTSAAAPGRHTSSGRPAGASTRGWSARRPPPAPRPATKTKSRSSPQRQTPGRPAGGCAQRRPRRRPAPAAAPATAAGGGGGRPPRARRGPWSSSG</sequence>
<organism evidence="2 3">
    <name type="scientific">Porphyra umbilicalis</name>
    <name type="common">Purple laver</name>
    <name type="synonym">Red alga</name>
    <dbReference type="NCBI Taxonomy" id="2786"/>
    <lineage>
        <taxon>Eukaryota</taxon>
        <taxon>Rhodophyta</taxon>
        <taxon>Bangiophyceae</taxon>
        <taxon>Bangiales</taxon>
        <taxon>Bangiaceae</taxon>
        <taxon>Porphyra</taxon>
    </lineage>
</organism>
<evidence type="ECO:0000256" key="1">
    <source>
        <dbReference type="SAM" id="MobiDB-lite"/>
    </source>
</evidence>
<feature type="region of interest" description="Disordered" evidence="1">
    <location>
        <begin position="85"/>
        <end position="313"/>
    </location>
</feature>